<accession>G8R0W0</accession>
<evidence type="ECO:0000313" key="1">
    <source>
        <dbReference type="EMBL" id="AEV31631.1"/>
    </source>
</evidence>
<keyword evidence="2" id="KW-1185">Reference proteome</keyword>
<dbReference type="AlphaFoldDB" id="G8R0W0"/>
<dbReference type="OrthoDB" id="9793805at2"/>
<dbReference type="KEGG" id="oho:Oweho_0616"/>
<organism evidence="1 2">
    <name type="scientific">Owenweeksia hongkongensis (strain DSM 17368 / CIP 108786 / JCM 12287 / NRRL B-23963 / UST20020801)</name>
    <dbReference type="NCBI Taxonomy" id="926562"/>
    <lineage>
        <taxon>Bacteria</taxon>
        <taxon>Pseudomonadati</taxon>
        <taxon>Bacteroidota</taxon>
        <taxon>Flavobacteriia</taxon>
        <taxon>Flavobacteriales</taxon>
        <taxon>Owenweeksiaceae</taxon>
        <taxon>Owenweeksia</taxon>
    </lineage>
</organism>
<dbReference type="EMBL" id="CP003156">
    <property type="protein sequence ID" value="AEV31631.1"/>
    <property type="molecule type" value="Genomic_DNA"/>
</dbReference>
<name>G8R0W0_OWEHD</name>
<dbReference type="Proteomes" id="UP000005631">
    <property type="component" value="Chromosome"/>
</dbReference>
<dbReference type="HOGENOM" id="CLU_048991_0_0_10"/>
<dbReference type="Pfam" id="PF13528">
    <property type="entry name" value="Glyco_trans_1_3"/>
    <property type="match status" value="1"/>
</dbReference>
<proteinExistence type="predicted"/>
<dbReference type="STRING" id="926562.Oweho_0616"/>
<reference evidence="1 2" key="1">
    <citation type="journal article" date="2012" name="Stand. Genomic Sci.">
        <title>Genome sequence of the orange-pigmented seawater bacterium Owenweeksia hongkongensis type strain (UST20020801(T)).</title>
        <authorList>
            <person name="Riedel T."/>
            <person name="Held B."/>
            <person name="Nolan M."/>
            <person name="Lucas S."/>
            <person name="Lapidus A."/>
            <person name="Tice H."/>
            <person name="Del Rio T.G."/>
            <person name="Cheng J.F."/>
            <person name="Han C."/>
            <person name="Tapia R."/>
            <person name="Goodwin L.A."/>
            <person name="Pitluck S."/>
            <person name="Liolios K."/>
            <person name="Mavromatis K."/>
            <person name="Pagani I."/>
            <person name="Ivanova N."/>
            <person name="Mikhailova N."/>
            <person name="Pati A."/>
            <person name="Chen A."/>
            <person name="Palaniappan K."/>
            <person name="Rohde M."/>
            <person name="Tindall B.J."/>
            <person name="Detter J.C."/>
            <person name="Goker M."/>
            <person name="Woyke T."/>
            <person name="Bristow J."/>
            <person name="Eisen J.A."/>
            <person name="Markowitz V."/>
            <person name="Hugenholtz P."/>
            <person name="Klenk H.P."/>
            <person name="Kyrpides N.C."/>
        </authorList>
    </citation>
    <scope>NUCLEOTIDE SEQUENCE</scope>
    <source>
        <strain evidence="2">DSM 17368 / JCM 12287 / NRRL B-23963</strain>
    </source>
</reference>
<dbReference type="PATRIC" id="fig|926562.3.peg.629"/>
<evidence type="ECO:0000313" key="2">
    <source>
        <dbReference type="Proteomes" id="UP000005631"/>
    </source>
</evidence>
<evidence type="ECO:0008006" key="3">
    <source>
        <dbReference type="Google" id="ProtNLM"/>
    </source>
</evidence>
<dbReference type="RefSeq" id="WP_014200992.1">
    <property type="nucleotide sequence ID" value="NC_016599.1"/>
</dbReference>
<protein>
    <recommendedName>
        <fullName evidence="3">Glycosyl transferase</fullName>
    </recommendedName>
</protein>
<sequence>MSKVPKILYAVQGTGNGHVARASEIIPILQKYGEVDVVLSGDQSEVNLPVKPKYRSKGIVFIYNSKGGISYIKTLFKNNLVRIFREIFTFPVYDYDIVINDFESITAWACKLKGKDCFGLGHQASFQSKKCPHPEERDWLGAFILKYYAPCSSYLGFHFDRYDKFIYSPVIRSDIRAIVPSNKRHYTVYLPAFGNNEIELILNKVENVKWEVFSKHTSAVSSKGNITFYPISSAGFIKSFSECEGVFTSAGFETPAEALYLGKKLMLVPIKGQYEQLCNAEGAKKMGVPVIYELNQKSIPILQDWILNTKPIKVDYPDTTEFLIHSFIIGPWHKDLKEIEPVNN</sequence>
<dbReference type="eggNOG" id="COG1819">
    <property type="taxonomic scope" value="Bacteria"/>
</dbReference>
<gene>
    <name evidence="1" type="ordered locus">Oweho_0616</name>
</gene>